<dbReference type="EMBL" id="GBXM01093444">
    <property type="protein sequence ID" value="JAH15133.1"/>
    <property type="molecule type" value="Transcribed_RNA"/>
</dbReference>
<sequence length="28" mass="3202">MEEITKQPYTIKLFSSKYAYPSVMSSTA</sequence>
<reference evidence="1" key="1">
    <citation type="submission" date="2014-11" db="EMBL/GenBank/DDBJ databases">
        <authorList>
            <person name="Amaro Gonzalez C."/>
        </authorList>
    </citation>
    <scope>NUCLEOTIDE SEQUENCE</scope>
</reference>
<proteinExistence type="predicted"/>
<reference evidence="1" key="2">
    <citation type="journal article" date="2015" name="Fish Shellfish Immunol.">
        <title>Early steps in the European eel (Anguilla anguilla)-Vibrio vulnificus interaction in the gills: Role of the RtxA13 toxin.</title>
        <authorList>
            <person name="Callol A."/>
            <person name="Pajuelo D."/>
            <person name="Ebbesson L."/>
            <person name="Teles M."/>
            <person name="MacKenzie S."/>
            <person name="Amaro C."/>
        </authorList>
    </citation>
    <scope>NUCLEOTIDE SEQUENCE</scope>
</reference>
<accession>A0A0E9QG85</accession>
<evidence type="ECO:0000313" key="1">
    <source>
        <dbReference type="EMBL" id="JAH15133.1"/>
    </source>
</evidence>
<protein>
    <submittedName>
        <fullName evidence="1">Uncharacterized protein</fullName>
    </submittedName>
</protein>
<name>A0A0E9QG85_ANGAN</name>
<organism evidence="1">
    <name type="scientific">Anguilla anguilla</name>
    <name type="common">European freshwater eel</name>
    <name type="synonym">Muraena anguilla</name>
    <dbReference type="NCBI Taxonomy" id="7936"/>
    <lineage>
        <taxon>Eukaryota</taxon>
        <taxon>Metazoa</taxon>
        <taxon>Chordata</taxon>
        <taxon>Craniata</taxon>
        <taxon>Vertebrata</taxon>
        <taxon>Euteleostomi</taxon>
        <taxon>Actinopterygii</taxon>
        <taxon>Neopterygii</taxon>
        <taxon>Teleostei</taxon>
        <taxon>Anguilliformes</taxon>
        <taxon>Anguillidae</taxon>
        <taxon>Anguilla</taxon>
    </lineage>
</organism>
<dbReference type="AlphaFoldDB" id="A0A0E9QG85"/>